<dbReference type="GO" id="GO:0003677">
    <property type="term" value="F:DNA binding"/>
    <property type="evidence" value="ECO:0007669"/>
    <property type="project" value="UniProtKB-KW"/>
</dbReference>
<dbReference type="GO" id="GO:0016987">
    <property type="term" value="F:sigma factor activity"/>
    <property type="evidence" value="ECO:0007669"/>
    <property type="project" value="UniProtKB-KW"/>
</dbReference>
<dbReference type="InterPro" id="IPR039425">
    <property type="entry name" value="RNA_pol_sigma-70-like"/>
</dbReference>
<dbReference type="EMBL" id="JACJPW010000153">
    <property type="protein sequence ID" value="MBD2185951.1"/>
    <property type="molecule type" value="Genomic_DNA"/>
</dbReference>
<dbReference type="InterPro" id="IPR013324">
    <property type="entry name" value="RNA_pol_sigma_r3/r4-like"/>
</dbReference>
<comment type="similarity">
    <text evidence="1">Belongs to the sigma-70 factor family. ECF subfamily.</text>
</comment>
<dbReference type="InterPro" id="IPR013249">
    <property type="entry name" value="RNA_pol_sigma70_r4_t2"/>
</dbReference>
<reference evidence="8" key="1">
    <citation type="journal article" date="2015" name="ISME J.">
        <title>Draft Genome Sequence of Streptomyces incarnatus NRRL8089, which Produces the Nucleoside Antibiotic Sinefungin.</title>
        <authorList>
            <person name="Oshima K."/>
            <person name="Hattori M."/>
            <person name="Shimizu H."/>
            <person name="Fukuda K."/>
            <person name="Nemoto M."/>
            <person name="Inagaki K."/>
            <person name="Tamura T."/>
        </authorList>
    </citation>
    <scope>NUCLEOTIDE SEQUENCE</scope>
    <source>
        <strain evidence="8">FACHB-1375</strain>
    </source>
</reference>
<dbReference type="Pfam" id="PF08281">
    <property type="entry name" value="Sigma70_r4_2"/>
    <property type="match status" value="1"/>
</dbReference>
<dbReference type="Gene3D" id="1.10.10.10">
    <property type="entry name" value="Winged helix-like DNA-binding domain superfamily/Winged helix DNA-binding domain"/>
    <property type="match status" value="1"/>
</dbReference>
<dbReference type="InterPro" id="IPR014284">
    <property type="entry name" value="RNA_pol_sigma-70_dom"/>
</dbReference>
<dbReference type="InterPro" id="IPR013325">
    <property type="entry name" value="RNA_pol_sigma_r2"/>
</dbReference>
<proteinExistence type="inferred from homology"/>
<evidence type="ECO:0000256" key="4">
    <source>
        <dbReference type="ARBA" id="ARBA00023125"/>
    </source>
</evidence>
<keyword evidence="2" id="KW-0805">Transcription regulation</keyword>
<dbReference type="PANTHER" id="PTHR43133:SF8">
    <property type="entry name" value="RNA POLYMERASE SIGMA FACTOR HI_1459-RELATED"/>
    <property type="match status" value="1"/>
</dbReference>
<evidence type="ECO:0000256" key="5">
    <source>
        <dbReference type="ARBA" id="ARBA00023163"/>
    </source>
</evidence>
<keyword evidence="5" id="KW-0804">Transcription</keyword>
<dbReference type="Pfam" id="PF04542">
    <property type="entry name" value="Sigma70_r2"/>
    <property type="match status" value="1"/>
</dbReference>
<evidence type="ECO:0000256" key="2">
    <source>
        <dbReference type="ARBA" id="ARBA00023015"/>
    </source>
</evidence>
<sequence>MTGIEIDLNENPIKYNISTKVMSNTQLGVALTEFYLLDCWKKREEVFWQLWKRYQNYLYRRCLKWMGGNPADAEEALSRAMLKAWEKSRDYAHAIANFKAWLTRLTHNICVDIRRESKRLAHRVESWDLIAQQREEQLVSQSHTPENAAMRSELEIVIHRAIEELPPRLRQPFILHFIEEKSYQDISQQLGISYDNLCKRISQARAILQKRLKPYLSGLDVSPFDSSDPFRKKAKSGVEKLPYSSIRAEVKIPPTFNQKERFGRSPNYYQITAICLETLAHAWYQSPSPLGWS</sequence>
<dbReference type="GO" id="GO:0006352">
    <property type="term" value="P:DNA-templated transcription initiation"/>
    <property type="evidence" value="ECO:0007669"/>
    <property type="project" value="InterPro"/>
</dbReference>
<dbReference type="NCBIfam" id="TIGR02937">
    <property type="entry name" value="sigma70-ECF"/>
    <property type="match status" value="1"/>
</dbReference>
<dbReference type="CDD" id="cd06171">
    <property type="entry name" value="Sigma70_r4"/>
    <property type="match status" value="1"/>
</dbReference>
<organism evidence="8 9">
    <name type="scientific">Aerosakkonema funiforme FACHB-1375</name>
    <dbReference type="NCBI Taxonomy" id="2949571"/>
    <lineage>
        <taxon>Bacteria</taxon>
        <taxon>Bacillati</taxon>
        <taxon>Cyanobacteriota</taxon>
        <taxon>Cyanophyceae</taxon>
        <taxon>Oscillatoriophycideae</taxon>
        <taxon>Aerosakkonematales</taxon>
        <taxon>Aerosakkonemataceae</taxon>
        <taxon>Aerosakkonema</taxon>
    </lineage>
</organism>
<name>A0A926VL90_9CYAN</name>
<keyword evidence="4" id="KW-0238">DNA-binding</keyword>
<accession>A0A926VL90</accession>
<evidence type="ECO:0000313" key="9">
    <source>
        <dbReference type="Proteomes" id="UP000641646"/>
    </source>
</evidence>
<dbReference type="InterPro" id="IPR007627">
    <property type="entry name" value="RNA_pol_sigma70_r2"/>
</dbReference>
<feature type="domain" description="RNA polymerase sigma factor 70 region 4 type 2" evidence="7">
    <location>
        <begin position="158"/>
        <end position="206"/>
    </location>
</feature>
<dbReference type="AlphaFoldDB" id="A0A926VL90"/>
<evidence type="ECO:0000259" key="7">
    <source>
        <dbReference type="Pfam" id="PF08281"/>
    </source>
</evidence>
<protein>
    <submittedName>
        <fullName evidence="8">RNA polymerase sigma factor</fullName>
    </submittedName>
</protein>
<dbReference type="SUPFAM" id="SSF88946">
    <property type="entry name" value="Sigma2 domain of RNA polymerase sigma factors"/>
    <property type="match status" value="1"/>
</dbReference>
<dbReference type="SUPFAM" id="SSF88659">
    <property type="entry name" value="Sigma3 and sigma4 domains of RNA polymerase sigma factors"/>
    <property type="match status" value="1"/>
</dbReference>
<dbReference type="Proteomes" id="UP000641646">
    <property type="component" value="Unassembled WGS sequence"/>
</dbReference>
<reference evidence="8" key="2">
    <citation type="submission" date="2020-08" db="EMBL/GenBank/DDBJ databases">
        <authorList>
            <person name="Chen M."/>
            <person name="Teng W."/>
            <person name="Zhao L."/>
            <person name="Hu C."/>
            <person name="Zhou Y."/>
            <person name="Han B."/>
            <person name="Song L."/>
            <person name="Shu W."/>
        </authorList>
    </citation>
    <scope>NUCLEOTIDE SEQUENCE</scope>
    <source>
        <strain evidence="8">FACHB-1375</strain>
    </source>
</reference>
<comment type="caution">
    <text evidence="8">The sequence shown here is derived from an EMBL/GenBank/DDBJ whole genome shotgun (WGS) entry which is preliminary data.</text>
</comment>
<evidence type="ECO:0000256" key="1">
    <source>
        <dbReference type="ARBA" id="ARBA00010641"/>
    </source>
</evidence>
<evidence type="ECO:0000259" key="6">
    <source>
        <dbReference type="Pfam" id="PF04542"/>
    </source>
</evidence>
<dbReference type="Gene3D" id="1.10.1740.10">
    <property type="match status" value="1"/>
</dbReference>
<evidence type="ECO:0000313" key="8">
    <source>
        <dbReference type="EMBL" id="MBD2185951.1"/>
    </source>
</evidence>
<keyword evidence="9" id="KW-1185">Reference proteome</keyword>
<dbReference type="InterPro" id="IPR036388">
    <property type="entry name" value="WH-like_DNA-bd_sf"/>
</dbReference>
<feature type="domain" description="RNA polymerase sigma-70 region 2" evidence="6">
    <location>
        <begin position="50"/>
        <end position="119"/>
    </location>
</feature>
<gene>
    <name evidence="8" type="ORF">H6G03_33655</name>
</gene>
<keyword evidence="3" id="KW-0731">Sigma factor</keyword>
<dbReference type="PANTHER" id="PTHR43133">
    <property type="entry name" value="RNA POLYMERASE ECF-TYPE SIGMA FACTO"/>
    <property type="match status" value="1"/>
</dbReference>
<evidence type="ECO:0000256" key="3">
    <source>
        <dbReference type="ARBA" id="ARBA00023082"/>
    </source>
</evidence>